<dbReference type="EMBL" id="BSYR01000069">
    <property type="protein sequence ID" value="GMJ14664.1"/>
    <property type="molecule type" value="Genomic_DNA"/>
</dbReference>
<feature type="compositionally biased region" description="Pro residues" evidence="3">
    <location>
        <begin position="382"/>
        <end position="396"/>
    </location>
</feature>
<gene>
    <name evidence="4" type="ORF">HRI_005135600</name>
</gene>
<sequence length="1001" mass="107550">MRAICCGLTPVFFGSKAVKLVQGKTSLPKSCMSQKRKKGSKRDNSSSLQINFILMMELRKKIITFRDIIGLPPCDTALSTDQMIIGTMQDLHKYYPESIPQFRGSKLKRLPLDKVCNLSVKLSGILFRLEHDFKIEPILTIYMKFAYEQLLMYFCKSLQDLADISNMSGDGIDKCKLDLNDNEEPKSVEQLVEITVATLNGLIKIAREKCDLSKEDEENDKDLCQEFNPRKGNGCCCPSPNSVLPELMDGPLKPPYPSPLLLSVNVQALGKLSPMDVERLKLHMLPGYGDEVHSFLKQNKVMIEEQDENGEVVDETGDLNSRNETLEDPVSDSDGASGGTMINGSNAAPMTPLLMPPQEVTPPPELSGNVEVDEDSSALAPPATPAEPMSPPPQPSQPNVEAAEPTSEAKEPESPSPGSALEETAATAVPSPPPTPPSAPTESNIEVTAAAAAPTKPNIEVAAAPKEPNIEVAAAPTEPNIEVAAAPTKPNIEVAAAPKEPNIEVAAAPTEPNIEVAAEPPLPLSAPTEPNIEVTAPPPSAATEPNIEVTAAPPLPLSAPTEPNIEVTAAPTLPLSAPTEPNIEETAALLLPEPPVVEKEAPVTPKPPPLPRSISAPITQPPPPPTRTVSVTLTQPPPPPPLTRTVSLTQPPPPPPIMASNGSGPAVPPPPPGASRANGAAPPPPPGASGAKGAAPPPPPGGLRSKKPDTRLKRSSHMGNLYRNLKGKVEGVPKKGPSGANGRKGGGGGGGGAASNGNGKQGMADALAEMTKRSTYFIQIEEDVKKYEKQIKEIKTSISTFKTNDMSELIKFHRSVESVLENLTDETQVLARFEGFPGKKLEAIRIAAALYLKLESMLTELQNMKIEPPLAQLLEKVERSFDKIKKEIDSLERTKDEEAKKLKAHNIDFDFQIILRIKEATVDVSSNCMEFVLKERKESKLAANEVSKGKGEAQKKVCIKMLWRAFQFAFRVYTFAGGHDDCADRLTRELAHEIETDPEHK</sequence>
<accession>A0A9W7MTG9</accession>
<dbReference type="PANTHER" id="PTHR31342">
    <property type="entry name" value="PROTEIN CHUP1, CHLOROPLASTIC"/>
    <property type="match status" value="1"/>
</dbReference>
<feature type="compositionally biased region" description="Acidic residues" evidence="3">
    <location>
        <begin position="306"/>
        <end position="317"/>
    </location>
</feature>
<feature type="region of interest" description="Disordered" evidence="3">
    <location>
        <begin position="572"/>
        <end position="760"/>
    </location>
</feature>
<feature type="compositionally biased region" description="Pro residues" evidence="3">
    <location>
        <begin position="430"/>
        <end position="439"/>
    </location>
</feature>
<evidence type="ECO:0000313" key="4">
    <source>
        <dbReference type="EMBL" id="GMJ14664.1"/>
    </source>
</evidence>
<evidence type="ECO:0000256" key="2">
    <source>
        <dbReference type="SAM" id="Coils"/>
    </source>
</evidence>
<proteinExistence type="predicted"/>
<dbReference type="OrthoDB" id="2020598at2759"/>
<dbReference type="AlphaFoldDB" id="A0A9W7MTG9"/>
<feature type="region of interest" description="Disordered" evidence="3">
    <location>
        <begin position="518"/>
        <end position="546"/>
    </location>
</feature>
<feature type="compositionally biased region" description="Gly residues" evidence="3">
    <location>
        <begin position="742"/>
        <end position="754"/>
    </location>
</feature>
<protein>
    <submittedName>
        <fullName evidence="4">Uncharacterized protein</fullName>
    </submittedName>
</protein>
<evidence type="ECO:0000313" key="5">
    <source>
        <dbReference type="Proteomes" id="UP001165190"/>
    </source>
</evidence>
<feature type="coiled-coil region" evidence="2">
    <location>
        <begin position="874"/>
        <end position="908"/>
    </location>
</feature>
<reference evidence="4" key="1">
    <citation type="submission" date="2023-05" db="EMBL/GenBank/DDBJ databases">
        <title>Genome and transcriptome analyses reveal genes involved in the formation of fine ridges on petal epidermal cells in Hibiscus trionum.</title>
        <authorList>
            <person name="Koshimizu S."/>
            <person name="Masuda S."/>
            <person name="Ishii T."/>
            <person name="Shirasu K."/>
            <person name="Hoshino A."/>
            <person name="Arita M."/>
        </authorList>
    </citation>
    <scope>NUCLEOTIDE SEQUENCE</scope>
    <source>
        <strain evidence="4">Hamamatsu line</strain>
    </source>
</reference>
<dbReference type="PANTHER" id="PTHR31342:SF16">
    <property type="entry name" value="TALIN_MIDDLE DOMAIN-CONTAINING PROTEIN"/>
    <property type="match status" value="1"/>
</dbReference>
<dbReference type="Proteomes" id="UP001165190">
    <property type="component" value="Unassembled WGS sequence"/>
</dbReference>
<comment type="caution">
    <text evidence="4">The sequence shown here is derived from an EMBL/GenBank/DDBJ whole genome shotgun (WGS) entry which is preliminary data.</text>
</comment>
<dbReference type="InterPro" id="IPR040265">
    <property type="entry name" value="CHUP1/IPGA1-like"/>
</dbReference>
<name>A0A9W7MTG9_HIBTR</name>
<organism evidence="4 5">
    <name type="scientific">Hibiscus trionum</name>
    <name type="common">Flower of an hour</name>
    <dbReference type="NCBI Taxonomy" id="183268"/>
    <lineage>
        <taxon>Eukaryota</taxon>
        <taxon>Viridiplantae</taxon>
        <taxon>Streptophyta</taxon>
        <taxon>Embryophyta</taxon>
        <taxon>Tracheophyta</taxon>
        <taxon>Spermatophyta</taxon>
        <taxon>Magnoliopsida</taxon>
        <taxon>eudicotyledons</taxon>
        <taxon>Gunneridae</taxon>
        <taxon>Pentapetalae</taxon>
        <taxon>rosids</taxon>
        <taxon>malvids</taxon>
        <taxon>Malvales</taxon>
        <taxon>Malvaceae</taxon>
        <taxon>Malvoideae</taxon>
        <taxon>Hibiscus</taxon>
    </lineage>
</organism>
<evidence type="ECO:0000256" key="1">
    <source>
        <dbReference type="ARBA" id="ARBA00023054"/>
    </source>
</evidence>
<feature type="coiled-coil region" evidence="2">
    <location>
        <begin position="777"/>
        <end position="804"/>
    </location>
</feature>
<keyword evidence="1 2" id="KW-0175">Coiled coil</keyword>
<evidence type="ECO:0000256" key="3">
    <source>
        <dbReference type="SAM" id="MobiDB-lite"/>
    </source>
</evidence>
<keyword evidence="5" id="KW-1185">Reference proteome</keyword>
<feature type="region of interest" description="Disordered" evidence="3">
    <location>
        <begin position="306"/>
        <end position="459"/>
    </location>
</feature>